<accession>A0ABS4QHI8</accession>
<dbReference type="Proteomes" id="UP001519325">
    <property type="component" value="Unassembled WGS sequence"/>
</dbReference>
<reference evidence="1 2" key="1">
    <citation type="submission" date="2021-03" db="EMBL/GenBank/DDBJ databases">
        <title>Sequencing the genomes of 1000 actinobacteria strains.</title>
        <authorList>
            <person name="Klenk H.-P."/>
        </authorList>
    </citation>
    <scope>NUCLEOTIDE SEQUENCE [LARGE SCALE GENOMIC DNA]</scope>
    <source>
        <strain evidence="1 2">DSM 45516</strain>
    </source>
</reference>
<gene>
    <name evidence="1" type="ORF">BJ987_004068</name>
</gene>
<evidence type="ECO:0000313" key="1">
    <source>
        <dbReference type="EMBL" id="MBP2191167.1"/>
    </source>
</evidence>
<dbReference type="EMBL" id="JAGGMR010000001">
    <property type="protein sequence ID" value="MBP2191167.1"/>
    <property type="molecule type" value="Genomic_DNA"/>
</dbReference>
<comment type="caution">
    <text evidence="1">The sequence shown here is derived from an EMBL/GenBank/DDBJ whole genome shotgun (WGS) entry which is preliminary data.</text>
</comment>
<name>A0ABS4QHI8_9NOCA</name>
<dbReference type="RefSeq" id="WP_209892368.1">
    <property type="nucleotide sequence ID" value="NZ_JAGGMR010000001.1"/>
</dbReference>
<keyword evidence="2" id="KW-1185">Reference proteome</keyword>
<sequence length="216" mass="22944">MRERILAEARGNPLALVELPRSADLAGGFARPDEYPVTAAIEHSFRARLANLPAPNRLLLTIASAEPTGDAGLLWSAAERAGIELPAAMDSGELAEFGARVRFCHPLARSVVYRAAEPEQRRAVHGWLAEVVDPEADPDRRAWHRALSSAGPDDEVAAELEQSAARAESRGGVPASTAFLARAATLNRDPALRLQRSLTAVRAQLAAGATDTAGDC</sequence>
<evidence type="ECO:0000313" key="2">
    <source>
        <dbReference type="Proteomes" id="UP001519325"/>
    </source>
</evidence>
<protein>
    <submittedName>
        <fullName evidence="1">Uncharacterized protein</fullName>
    </submittedName>
</protein>
<organism evidence="1 2">
    <name type="scientific">Nocardia goodfellowii</name>
    <dbReference type="NCBI Taxonomy" id="882446"/>
    <lineage>
        <taxon>Bacteria</taxon>
        <taxon>Bacillati</taxon>
        <taxon>Actinomycetota</taxon>
        <taxon>Actinomycetes</taxon>
        <taxon>Mycobacteriales</taxon>
        <taxon>Nocardiaceae</taxon>
        <taxon>Nocardia</taxon>
    </lineage>
</organism>
<proteinExistence type="predicted"/>